<dbReference type="InterPro" id="IPR036047">
    <property type="entry name" value="F-box-like_dom_sf"/>
</dbReference>
<dbReference type="Proteomes" id="UP000054279">
    <property type="component" value="Unassembled WGS sequence"/>
</dbReference>
<evidence type="ECO:0000313" key="1">
    <source>
        <dbReference type="EMBL" id="KIJ26097.1"/>
    </source>
</evidence>
<dbReference type="AlphaFoldDB" id="A0A0C9UAJ0"/>
<organism evidence="1 2">
    <name type="scientific">Sphaerobolus stellatus (strain SS14)</name>
    <dbReference type="NCBI Taxonomy" id="990650"/>
    <lineage>
        <taxon>Eukaryota</taxon>
        <taxon>Fungi</taxon>
        <taxon>Dikarya</taxon>
        <taxon>Basidiomycota</taxon>
        <taxon>Agaricomycotina</taxon>
        <taxon>Agaricomycetes</taxon>
        <taxon>Phallomycetidae</taxon>
        <taxon>Geastrales</taxon>
        <taxon>Sphaerobolaceae</taxon>
        <taxon>Sphaerobolus</taxon>
    </lineage>
</organism>
<evidence type="ECO:0008006" key="3">
    <source>
        <dbReference type="Google" id="ProtNLM"/>
    </source>
</evidence>
<dbReference type="HOGENOM" id="CLU_189352_0_0_1"/>
<gene>
    <name evidence="1" type="ORF">M422DRAFT_192632</name>
</gene>
<dbReference type="EMBL" id="KN837384">
    <property type="protein sequence ID" value="KIJ26097.1"/>
    <property type="molecule type" value="Genomic_DNA"/>
</dbReference>
<name>A0A0C9UAJ0_SPHS4</name>
<evidence type="ECO:0000313" key="2">
    <source>
        <dbReference type="Proteomes" id="UP000054279"/>
    </source>
</evidence>
<accession>A0A0C9UAJ0</accession>
<dbReference type="SUPFAM" id="SSF81383">
    <property type="entry name" value="F-box domain"/>
    <property type="match status" value="1"/>
</dbReference>
<reference evidence="1 2" key="1">
    <citation type="submission" date="2014-06" db="EMBL/GenBank/DDBJ databases">
        <title>Evolutionary Origins and Diversification of the Mycorrhizal Mutualists.</title>
        <authorList>
            <consortium name="DOE Joint Genome Institute"/>
            <consortium name="Mycorrhizal Genomics Consortium"/>
            <person name="Kohler A."/>
            <person name="Kuo A."/>
            <person name="Nagy L.G."/>
            <person name="Floudas D."/>
            <person name="Copeland A."/>
            <person name="Barry K.W."/>
            <person name="Cichocki N."/>
            <person name="Veneault-Fourrey C."/>
            <person name="LaButti K."/>
            <person name="Lindquist E.A."/>
            <person name="Lipzen A."/>
            <person name="Lundell T."/>
            <person name="Morin E."/>
            <person name="Murat C."/>
            <person name="Riley R."/>
            <person name="Ohm R."/>
            <person name="Sun H."/>
            <person name="Tunlid A."/>
            <person name="Henrissat B."/>
            <person name="Grigoriev I.V."/>
            <person name="Hibbett D.S."/>
            <person name="Martin F."/>
        </authorList>
    </citation>
    <scope>NUCLEOTIDE SEQUENCE [LARGE SCALE GENOMIC DNA]</scope>
    <source>
        <strain evidence="1 2">SS14</strain>
    </source>
</reference>
<keyword evidence="2" id="KW-1185">Reference proteome</keyword>
<sequence length="91" mass="10464">MSGFFTGLAFELIEYIINSIGDVNDLLSLALTCRAFSALIIPWHIEYRWISCDFGRKSLWKTLSGKPFLVSRLQTLKHLFEHDFSQPAIMP</sequence>
<dbReference type="OrthoDB" id="3249214at2759"/>
<proteinExistence type="predicted"/>
<protein>
    <recommendedName>
        <fullName evidence="3">F-box domain-containing protein</fullName>
    </recommendedName>
</protein>